<dbReference type="InterPro" id="IPR044861">
    <property type="entry name" value="IPNS-like_FE2OG_OXY"/>
</dbReference>
<dbReference type="Gramene" id="LPERR08G11230.1">
    <property type="protein sequence ID" value="LPERR08G11230.1"/>
    <property type="gene ID" value="LPERR08G11230"/>
</dbReference>
<dbReference type="InterPro" id="IPR026992">
    <property type="entry name" value="DIOX_N"/>
</dbReference>
<dbReference type="InterPro" id="IPR005123">
    <property type="entry name" value="Oxoglu/Fe-dep_dioxygenase_dom"/>
</dbReference>
<evidence type="ECO:0000256" key="1">
    <source>
        <dbReference type="ARBA" id="ARBA00008056"/>
    </source>
</evidence>
<dbReference type="EnsemblPlants" id="LPERR08G11230.1">
    <property type="protein sequence ID" value="LPERR08G11230.1"/>
    <property type="gene ID" value="LPERR08G11230"/>
</dbReference>
<evidence type="ECO:0000313" key="7">
    <source>
        <dbReference type="EnsemblPlants" id="LPERR08G11230.1"/>
    </source>
</evidence>
<dbReference type="Proteomes" id="UP000032180">
    <property type="component" value="Chromosome 8"/>
</dbReference>
<dbReference type="PANTHER" id="PTHR10209">
    <property type="entry name" value="OXIDOREDUCTASE, 2OG-FE II OXYGENASE FAMILY PROTEIN"/>
    <property type="match status" value="1"/>
</dbReference>
<dbReference type="PROSITE" id="PS51471">
    <property type="entry name" value="FE2OG_OXY"/>
    <property type="match status" value="1"/>
</dbReference>
<dbReference type="Pfam" id="PF14226">
    <property type="entry name" value="DIOX_N"/>
    <property type="match status" value="1"/>
</dbReference>
<name>A0A0D9X7J5_9ORYZ</name>
<reference evidence="7" key="3">
    <citation type="submission" date="2015-04" db="UniProtKB">
        <authorList>
            <consortium name="EnsemblPlants"/>
        </authorList>
    </citation>
    <scope>IDENTIFICATION</scope>
</reference>
<dbReference type="Pfam" id="PF03171">
    <property type="entry name" value="2OG-FeII_Oxy"/>
    <property type="match status" value="1"/>
</dbReference>
<dbReference type="AlphaFoldDB" id="A0A0D9X7J5"/>
<reference evidence="7 8" key="1">
    <citation type="submission" date="2012-08" db="EMBL/GenBank/DDBJ databases">
        <title>Oryza genome evolution.</title>
        <authorList>
            <person name="Wing R.A."/>
        </authorList>
    </citation>
    <scope>NUCLEOTIDE SEQUENCE</scope>
</reference>
<dbReference type="InterPro" id="IPR027443">
    <property type="entry name" value="IPNS-like_sf"/>
</dbReference>
<evidence type="ECO:0000256" key="2">
    <source>
        <dbReference type="ARBA" id="ARBA00022723"/>
    </source>
</evidence>
<evidence type="ECO:0000259" key="6">
    <source>
        <dbReference type="PROSITE" id="PS51471"/>
    </source>
</evidence>
<keyword evidence="4 5" id="KW-0408">Iron</keyword>
<keyword evidence="3 5" id="KW-0560">Oxidoreductase</keyword>
<dbReference type="eggNOG" id="KOG0143">
    <property type="taxonomic scope" value="Eukaryota"/>
</dbReference>
<dbReference type="GO" id="GO:0046872">
    <property type="term" value="F:metal ion binding"/>
    <property type="evidence" value="ECO:0007669"/>
    <property type="project" value="UniProtKB-KW"/>
</dbReference>
<comment type="similarity">
    <text evidence="1 5">Belongs to the iron/ascorbate-dependent oxidoreductase family.</text>
</comment>
<dbReference type="HOGENOM" id="CLU_010119_0_0_1"/>
<sequence length="374" mass="40165">MATVVFSGADRLRDLRAFDDTKAGVKGLVDAGITTVPYFFHHPPDPHPIASSSNSTIPIIDLADANTDHIVAQVKSAAETAGFFQVVNHGVPAGLLDATLDAVRRFNEEEDDAKAASYYTRDPAKKVRFNSNFDLFLSPAANWRDTLFMEVFPNPPSPEEIPESCRGIVVPEYAAAVRWLGSRLFGLLSSAMGLPENYLAGVGCLEGMSVAAHYYPDCPEPEKTMGTSKHSDPSFITVLLQDKSIGGLQALIGGRWVEVPPLAGGGDGGGAMVVNIGDLMQLVSNDRFRSVEHRVVASGGGGARVSVACFFRPEYASARVYSPVVVAGGEKAVYRSTRAGEFLRYYNGKGLDGRSTLEHFRLDSSSSGMQRVVT</sequence>
<dbReference type="FunFam" id="2.60.120.330:FF:000005">
    <property type="entry name" value="1-aminocyclopropane-1-carboxylate oxidase homolog 1"/>
    <property type="match status" value="1"/>
</dbReference>
<proteinExistence type="inferred from homology"/>
<protein>
    <recommendedName>
        <fullName evidence="6">Fe2OG dioxygenase domain-containing protein</fullName>
    </recommendedName>
</protein>
<organism evidence="7 8">
    <name type="scientific">Leersia perrieri</name>
    <dbReference type="NCBI Taxonomy" id="77586"/>
    <lineage>
        <taxon>Eukaryota</taxon>
        <taxon>Viridiplantae</taxon>
        <taxon>Streptophyta</taxon>
        <taxon>Embryophyta</taxon>
        <taxon>Tracheophyta</taxon>
        <taxon>Spermatophyta</taxon>
        <taxon>Magnoliopsida</taxon>
        <taxon>Liliopsida</taxon>
        <taxon>Poales</taxon>
        <taxon>Poaceae</taxon>
        <taxon>BOP clade</taxon>
        <taxon>Oryzoideae</taxon>
        <taxon>Oryzeae</taxon>
        <taxon>Oryzinae</taxon>
        <taxon>Leersia</taxon>
    </lineage>
</organism>
<feature type="domain" description="Fe2OG dioxygenase" evidence="6">
    <location>
        <begin position="204"/>
        <end position="313"/>
    </location>
</feature>
<dbReference type="SUPFAM" id="SSF51197">
    <property type="entry name" value="Clavaminate synthase-like"/>
    <property type="match status" value="1"/>
</dbReference>
<dbReference type="Gene3D" id="2.60.120.330">
    <property type="entry name" value="B-lactam Antibiotic, Isopenicillin N Synthase, Chain"/>
    <property type="match status" value="1"/>
</dbReference>
<evidence type="ECO:0000256" key="4">
    <source>
        <dbReference type="ARBA" id="ARBA00023004"/>
    </source>
</evidence>
<evidence type="ECO:0000313" key="8">
    <source>
        <dbReference type="Proteomes" id="UP000032180"/>
    </source>
</evidence>
<dbReference type="STRING" id="77586.A0A0D9X7J5"/>
<accession>A0A0D9X7J5</accession>
<dbReference type="PANTHER" id="PTHR10209:SF887">
    <property type="entry name" value="OS03G0860600 PROTEIN"/>
    <property type="match status" value="1"/>
</dbReference>
<dbReference type="GO" id="GO:0051213">
    <property type="term" value="F:dioxygenase activity"/>
    <property type="evidence" value="ECO:0007669"/>
    <property type="project" value="UniProtKB-ARBA"/>
</dbReference>
<keyword evidence="8" id="KW-1185">Reference proteome</keyword>
<reference evidence="8" key="2">
    <citation type="submission" date="2013-12" db="EMBL/GenBank/DDBJ databases">
        <authorList>
            <person name="Yu Y."/>
            <person name="Lee S."/>
            <person name="de Baynast K."/>
            <person name="Wissotski M."/>
            <person name="Liu L."/>
            <person name="Talag J."/>
            <person name="Goicoechea J."/>
            <person name="Angelova A."/>
            <person name="Jetty R."/>
            <person name="Kudrna D."/>
            <person name="Golser W."/>
            <person name="Rivera L."/>
            <person name="Zhang J."/>
            <person name="Wing R."/>
        </authorList>
    </citation>
    <scope>NUCLEOTIDE SEQUENCE</scope>
</reference>
<evidence type="ECO:0000256" key="3">
    <source>
        <dbReference type="ARBA" id="ARBA00023002"/>
    </source>
</evidence>
<evidence type="ECO:0000256" key="5">
    <source>
        <dbReference type="RuleBase" id="RU003682"/>
    </source>
</evidence>
<keyword evidence="2 5" id="KW-0479">Metal-binding</keyword>